<keyword evidence="4" id="KW-1185">Reference proteome</keyword>
<dbReference type="InterPro" id="IPR051141">
    <property type="entry name" value="UPF0339_domain"/>
</dbReference>
<feature type="domain" description="DUF1508" evidence="2">
    <location>
        <begin position="14"/>
        <end position="58"/>
    </location>
</feature>
<dbReference type="Proteomes" id="UP001377160">
    <property type="component" value="Unassembled WGS sequence"/>
</dbReference>
<gene>
    <name evidence="3" type="ORF">V8Z71_19200</name>
</gene>
<evidence type="ECO:0000313" key="4">
    <source>
        <dbReference type="Proteomes" id="UP001377160"/>
    </source>
</evidence>
<comment type="similarity">
    <text evidence="1">Belongs to the UPF0339 family. Duplicated subfamily.</text>
</comment>
<accession>A0ABU9FW47</accession>
<organism evidence="3 4">
    <name type="scientific">Vibrio echinoideorum</name>
    <dbReference type="NCBI Taxonomy" id="2100116"/>
    <lineage>
        <taxon>Bacteria</taxon>
        <taxon>Pseudomonadati</taxon>
        <taxon>Pseudomonadota</taxon>
        <taxon>Gammaproteobacteria</taxon>
        <taxon>Vibrionales</taxon>
        <taxon>Vibrionaceae</taxon>
        <taxon>Vibrio</taxon>
    </lineage>
</organism>
<dbReference type="InterPro" id="IPR010879">
    <property type="entry name" value="DUF1508"/>
</dbReference>
<dbReference type="PANTHER" id="PTHR40606:SF1">
    <property type="entry name" value="UPF0339 PROTEIN YEGP"/>
    <property type="match status" value="1"/>
</dbReference>
<dbReference type="SUPFAM" id="SSF160113">
    <property type="entry name" value="YegP-like"/>
    <property type="match status" value="1"/>
</dbReference>
<dbReference type="RefSeq" id="WP_341635849.1">
    <property type="nucleotide sequence ID" value="NZ_JBANDX010000020.1"/>
</dbReference>
<protein>
    <submittedName>
        <fullName evidence="3">YegP family protein</fullName>
    </submittedName>
</protein>
<sequence length="79" mass="8638">MAQFEIKLSSKNTNQPYYFVLKADNGQVIATSEMYTSKDGALNGIQSVKANASSAEVVIAYKEKPDTVVNYLNSIIGKM</sequence>
<dbReference type="PANTHER" id="PTHR40606">
    <property type="match status" value="1"/>
</dbReference>
<dbReference type="InterPro" id="IPR036913">
    <property type="entry name" value="YegP-like_sf"/>
</dbReference>
<reference evidence="3 4" key="1">
    <citation type="submission" date="2024-02" db="EMBL/GenBank/DDBJ databases">
        <title>Bacteria isolated from the canopy kelp, Nereocystis luetkeana.</title>
        <authorList>
            <person name="Pfister C.A."/>
            <person name="Younker I.T."/>
            <person name="Light S.H."/>
        </authorList>
    </citation>
    <scope>NUCLEOTIDE SEQUENCE [LARGE SCALE GENOMIC DNA]</scope>
    <source>
        <strain evidence="3 4">TI.1.15</strain>
    </source>
</reference>
<dbReference type="Pfam" id="PF07411">
    <property type="entry name" value="DUF1508"/>
    <property type="match status" value="1"/>
</dbReference>
<name>A0ABU9FW47_9VIBR</name>
<evidence type="ECO:0000259" key="2">
    <source>
        <dbReference type="Pfam" id="PF07411"/>
    </source>
</evidence>
<proteinExistence type="inferred from homology"/>
<dbReference type="EMBL" id="JBANDX010000020">
    <property type="protein sequence ID" value="MEL0610447.1"/>
    <property type="molecule type" value="Genomic_DNA"/>
</dbReference>
<evidence type="ECO:0000313" key="3">
    <source>
        <dbReference type="EMBL" id="MEL0610447.1"/>
    </source>
</evidence>
<comment type="caution">
    <text evidence="3">The sequence shown here is derived from an EMBL/GenBank/DDBJ whole genome shotgun (WGS) entry which is preliminary data.</text>
</comment>
<evidence type="ECO:0000256" key="1">
    <source>
        <dbReference type="ARBA" id="ARBA00007576"/>
    </source>
</evidence>
<dbReference type="Gene3D" id="3.30.160.160">
    <property type="entry name" value="YegP-like"/>
    <property type="match status" value="1"/>
</dbReference>